<dbReference type="Gene3D" id="3.40.1090.10">
    <property type="entry name" value="Cytosolic phospholipase A2 catalytic domain"/>
    <property type="match status" value="1"/>
</dbReference>
<dbReference type="CDD" id="cd07199">
    <property type="entry name" value="Pat17_PNPLA8_PNPLA9_like"/>
    <property type="match status" value="1"/>
</dbReference>
<reference evidence="4 5" key="1">
    <citation type="submission" date="2021-03" db="EMBL/GenBank/DDBJ databases">
        <title>The first data on the complete genome of the tetrodotoxin-producing bacterium.</title>
        <authorList>
            <person name="Melnikova D.I."/>
            <person name="Nijland R."/>
            <person name="Magarlamov T.Y."/>
        </authorList>
    </citation>
    <scope>NUCLEOTIDE SEQUENCE [LARGE SCALE GENOMIC DNA]</scope>
    <source>
        <strain evidence="4 5">1839</strain>
    </source>
</reference>
<evidence type="ECO:0000256" key="1">
    <source>
        <dbReference type="ARBA" id="ARBA00023098"/>
    </source>
</evidence>
<sequence length="304" mass="34538">MKILAIDGGGIRGILAVTVLKNIEKQYKCKIADLFDVFAGTSTGAIIAAAASVGKEMEDVYDIYLQHGEKIFERHATVGLFKSIYTNHHLRQYLQDAYGETLLCDVEKPLLLPAVDIHKGKPYVHRSHVRNPGEKKEEIKLWDAVLSSCSAPVYFPPNEMQNKLLAIDGGIWANNPTLVTITEALSFFHQKLEDIHVLSIGTGLQSIPFQEEEGREWGAQSWLPFQFPSFRMTPKLLDLALHISSEAISYHCRHLLHDQYLRLNAELEKEMPFDDVTFSHELALMGEKLYEEQKKDIEEFLKKT</sequence>
<dbReference type="PROSITE" id="PS51635">
    <property type="entry name" value="PNPLA"/>
    <property type="match status" value="1"/>
</dbReference>
<accession>A0ABX8F8F1</accession>
<proteinExistence type="predicted"/>
<evidence type="ECO:0000259" key="3">
    <source>
        <dbReference type="PROSITE" id="PS51635"/>
    </source>
</evidence>
<keyword evidence="5" id="KW-1185">Reference proteome</keyword>
<feature type="short sequence motif" description="DGA/G" evidence="2">
    <location>
        <begin position="168"/>
        <end position="170"/>
    </location>
</feature>
<feature type="active site" description="Proton acceptor" evidence="2">
    <location>
        <position position="168"/>
    </location>
</feature>
<dbReference type="RefSeq" id="WP_214473968.1">
    <property type="nucleotide sequence ID" value="NZ_CANKUS010000025.1"/>
</dbReference>
<feature type="short sequence motif" description="GXSXG" evidence="2">
    <location>
        <begin position="40"/>
        <end position="44"/>
    </location>
</feature>
<evidence type="ECO:0000313" key="4">
    <source>
        <dbReference type="EMBL" id="QVY59807.1"/>
    </source>
</evidence>
<keyword evidence="1 2" id="KW-0443">Lipid metabolism</keyword>
<evidence type="ECO:0000313" key="5">
    <source>
        <dbReference type="Proteomes" id="UP000679247"/>
    </source>
</evidence>
<dbReference type="EMBL" id="CP071709">
    <property type="protein sequence ID" value="QVY59807.1"/>
    <property type="molecule type" value="Genomic_DNA"/>
</dbReference>
<dbReference type="NCBIfam" id="NF041079">
    <property type="entry name" value="CBASS_lipase"/>
    <property type="match status" value="1"/>
</dbReference>
<name>A0ABX8F8F1_9BACI</name>
<feature type="active site" description="Nucleophile" evidence="2">
    <location>
        <position position="42"/>
    </location>
</feature>
<dbReference type="InterPro" id="IPR002641">
    <property type="entry name" value="PNPLA_dom"/>
</dbReference>
<keyword evidence="2" id="KW-0442">Lipid degradation</keyword>
<dbReference type="Proteomes" id="UP000679247">
    <property type="component" value="Chromosome"/>
</dbReference>
<protein>
    <submittedName>
        <fullName evidence="4">Patatin-like phospholipase family protein</fullName>
    </submittedName>
</protein>
<evidence type="ECO:0000256" key="2">
    <source>
        <dbReference type="PROSITE-ProRule" id="PRU01161"/>
    </source>
</evidence>
<dbReference type="InterPro" id="IPR047156">
    <property type="entry name" value="Teg/CotR/CapV-like"/>
</dbReference>
<feature type="short sequence motif" description="GXGXXG" evidence="2">
    <location>
        <begin position="8"/>
        <end position="13"/>
    </location>
</feature>
<dbReference type="SUPFAM" id="SSF52151">
    <property type="entry name" value="FabD/lysophospholipase-like"/>
    <property type="match status" value="1"/>
</dbReference>
<dbReference type="PANTHER" id="PTHR24138">
    <property type="entry name" value="INTRACELLLAR PHOSPHOLIPASE A FAMILY"/>
    <property type="match status" value="1"/>
</dbReference>
<gene>
    <name evidence="4" type="ORF">J1899_12130</name>
</gene>
<organism evidence="4 5">
    <name type="scientific">Cytobacillus gottheilii</name>
    <dbReference type="NCBI Taxonomy" id="859144"/>
    <lineage>
        <taxon>Bacteria</taxon>
        <taxon>Bacillati</taxon>
        <taxon>Bacillota</taxon>
        <taxon>Bacilli</taxon>
        <taxon>Bacillales</taxon>
        <taxon>Bacillaceae</taxon>
        <taxon>Cytobacillus</taxon>
    </lineage>
</organism>
<dbReference type="InterPro" id="IPR016035">
    <property type="entry name" value="Acyl_Trfase/lysoPLipase"/>
</dbReference>
<dbReference type="PANTHER" id="PTHR24138:SF10">
    <property type="entry name" value="PHOSPHOLIPASE A2"/>
    <property type="match status" value="1"/>
</dbReference>
<keyword evidence="2" id="KW-0378">Hydrolase</keyword>
<dbReference type="Pfam" id="PF01734">
    <property type="entry name" value="Patatin"/>
    <property type="match status" value="1"/>
</dbReference>
<feature type="domain" description="PNPLA" evidence="3">
    <location>
        <begin position="4"/>
        <end position="181"/>
    </location>
</feature>